<evidence type="ECO:0000256" key="1">
    <source>
        <dbReference type="SAM" id="SignalP"/>
    </source>
</evidence>
<dbReference type="AlphaFoldDB" id="A0A1D8AWY3"/>
<accession>A0A1D8AWY3</accession>
<gene>
    <name evidence="2" type="ORF">Verru16b_02454</name>
</gene>
<feature type="chain" id="PRO_5009105304" evidence="1">
    <location>
        <begin position="27"/>
        <end position="266"/>
    </location>
</feature>
<organism evidence="2 3">
    <name type="scientific">Lacunisphaera limnophila</name>
    <dbReference type="NCBI Taxonomy" id="1838286"/>
    <lineage>
        <taxon>Bacteria</taxon>
        <taxon>Pseudomonadati</taxon>
        <taxon>Verrucomicrobiota</taxon>
        <taxon>Opitutia</taxon>
        <taxon>Opitutales</taxon>
        <taxon>Opitutaceae</taxon>
        <taxon>Lacunisphaera</taxon>
    </lineage>
</organism>
<feature type="signal peptide" evidence="1">
    <location>
        <begin position="1"/>
        <end position="26"/>
    </location>
</feature>
<protein>
    <submittedName>
        <fullName evidence="2">Uncharacterized protein</fullName>
    </submittedName>
</protein>
<name>A0A1D8AWY3_9BACT</name>
<keyword evidence="1" id="KW-0732">Signal</keyword>
<sequence length="266" mass="28711">MPSMKCNPLLGLVAAAGLLLPALAPAQILDARPIGALPAQPAAKAPVATTPRPGAVAWPTTRPPLGSRSFTRYDEDRGQLAFTQLRFPAVNLVIDNERLDDWRKVEKPARYALEWTGRWSADLVLGFGELPATNFPVPLDAAAWNTYVGSLRAQYGTRLRLFCNDDSDTNPQMLRPLLGGRTRVLEYEIAPEKPAEPVRRVLQVFMVTPRGVLVAGYEGPAAIVLQFKQTFASLLMSMEAEDPTATPALSATSATPPALATLVRGG</sequence>
<keyword evidence="3" id="KW-1185">Reference proteome</keyword>
<reference evidence="2 3" key="1">
    <citation type="submission" date="2016-06" db="EMBL/GenBank/DDBJ databases">
        <title>Three novel species with peptidoglycan cell walls form the new genus Lacunisphaera gen. nov. in the family Opitutaceae of the verrucomicrobial subdivision 4.</title>
        <authorList>
            <person name="Rast P."/>
            <person name="Gloeckner I."/>
            <person name="Jogler M."/>
            <person name="Boedeker C."/>
            <person name="Jeske O."/>
            <person name="Wiegand S."/>
            <person name="Reinhardt R."/>
            <person name="Schumann P."/>
            <person name="Rohde M."/>
            <person name="Spring S."/>
            <person name="Gloeckner F.O."/>
            <person name="Jogler C."/>
        </authorList>
    </citation>
    <scope>NUCLEOTIDE SEQUENCE [LARGE SCALE GENOMIC DNA]</scope>
    <source>
        <strain evidence="2 3">IG16b</strain>
    </source>
</reference>
<dbReference type="EMBL" id="CP016094">
    <property type="protein sequence ID" value="AOS45373.1"/>
    <property type="molecule type" value="Genomic_DNA"/>
</dbReference>
<proteinExistence type="predicted"/>
<dbReference type="KEGG" id="obg:Verru16b_02454"/>
<evidence type="ECO:0000313" key="3">
    <source>
        <dbReference type="Proteomes" id="UP000095228"/>
    </source>
</evidence>
<dbReference type="STRING" id="1838286.Verru16b_02454"/>
<dbReference type="Proteomes" id="UP000095228">
    <property type="component" value="Chromosome"/>
</dbReference>
<evidence type="ECO:0000313" key="2">
    <source>
        <dbReference type="EMBL" id="AOS45373.1"/>
    </source>
</evidence>